<sequence>MLTITPQTPASLVTRYLISTRFAISVGFGAFILCSLAFFHAIFSWCQLDFTTTQTDVDAVTGEYKTLSTLV</sequence>
<evidence type="ECO:0000313" key="2">
    <source>
        <dbReference type="Proteomes" id="UP000095287"/>
    </source>
</evidence>
<dbReference type="Proteomes" id="UP000095287">
    <property type="component" value="Unplaced"/>
</dbReference>
<dbReference type="AlphaFoldDB" id="A0A1I8ALA8"/>
<evidence type="ECO:0000313" key="3">
    <source>
        <dbReference type="WBParaSite" id="L893_g7135.t1"/>
    </source>
</evidence>
<name>A0A1I8ALA8_9BILA</name>
<keyword evidence="2" id="KW-1185">Reference proteome</keyword>
<reference evidence="3" key="1">
    <citation type="submission" date="2016-11" db="UniProtKB">
        <authorList>
            <consortium name="WormBaseParasite"/>
        </authorList>
    </citation>
    <scope>IDENTIFICATION</scope>
</reference>
<keyword evidence="1" id="KW-1133">Transmembrane helix</keyword>
<keyword evidence="1" id="KW-0812">Transmembrane</keyword>
<protein>
    <submittedName>
        <fullName evidence="3">Col_cuticle_N domain-containing protein</fullName>
    </submittedName>
</protein>
<keyword evidence="1" id="KW-0472">Membrane</keyword>
<evidence type="ECO:0000256" key="1">
    <source>
        <dbReference type="SAM" id="Phobius"/>
    </source>
</evidence>
<feature type="transmembrane region" description="Helical" evidence="1">
    <location>
        <begin position="22"/>
        <end position="45"/>
    </location>
</feature>
<accession>A0A1I8ALA8</accession>
<organism evidence="2 3">
    <name type="scientific">Steinernema glaseri</name>
    <dbReference type="NCBI Taxonomy" id="37863"/>
    <lineage>
        <taxon>Eukaryota</taxon>
        <taxon>Metazoa</taxon>
        <taxon>Ecdysozoa</taxon>
        <taxon>Nematoda</taxon>
        <taxon>Chromadorea</taxon>
        <taxon>Rhabditida</taxon>
        <taxon>Tylenchina</taxon>
        <taxon>Panagrolaimomorpha</taxon>
        <taxon>Strongyloidoidea</taxon>
        <taxon>Steinernematidae</taxon>
        <taxon>Steinernema</taxon>
    </lineage>
</organism>
<proteinExistence type="predicted"/>
<dbReference type="WBParaSite" id="L893_g7135.t1">
    <property type="protein sequence ID" value="L893_g7135.t1"/>
    <property type="gene ID" value="L893_g7135"/>
</dbReference>